<dbReference type="CDD" id="cd00165">
    <property type="entry name" value="S4"/>
    <property type="match status" value="1"/>
</dbReference>
<reference evidence="2 3" key="1">
    <citation type="submission" date="2020-05" db="EMBL/GenBank/DDBJ databases">
        <title>Mucilaginibacter mali sp. nov.</title>
        <authorList>
            <person name="Kim H.S."/>
            <person name="Lee K.C."/>
            <person name="Suh M.K."/>
            <person name="Kim J.-S."/>
            <person name="Han K.-I."/>
            <person name="Eom M.K."/>
            <person name="Shin Y.K."/>
            <person name="Lee J.-S."/>
        </authorList>
    </citation>
    <scope>NUCLEOTIDE SEQUENCE [LARGE SCALE GENOMIC DNA]</scope>
    <source>
        <strain evidence="2 3">G2-14</strain>
    </source>
</reference>
<dbReference type="PROSITE" id="PS50889">
    <property type="entry name" value="S4"/>
    <property type="match status" value="1"/>
</dbReference>
<keyword evidence="1" id="KW-0694">RNA-binding</keyword>
<dbReference type="GO" id="GO:0003723">
    <property type="term" value="F:RNA binding"/>
    <property type="evidence" value="ECO:0007669"/>
    <property type="project" value="UniProtKB-KW"/>
</dbReference>
<accession>A0A7D4Q6S8</accession>
<proteinExistence type="predicted"/>
<dbReference type="InterPro" id="IPR036986">
    <property type="entry name" value="S4_RNA-bd_sf"/>
</dbReference>
<dbReference type="RefSeq" id="WP_173413523.1">
    <property type="nucleotide sequence ID" value="NZ_CP054139.1"/>
</dbReference>
<dbReference type="Gene3D" id="3.10.290.10">
    <property type="entry name" value="RNA-binding S4 domain"/>
    <property type="match status" value="1"/>
</dbReference>
<dbReference type="Pfam" id="PF13275">
    <property type="entry name" value="S4_2"/>
    <property type="match status" value="1"/>
</dbReference>
<sequence>MIEFQLQGEYIPLIQLLKATNLVSTGGEAQIVVSEGLVKYNGTVDYRKRLKVKQRDVIEFDGKKIIVI</sequence>
<dbReference type="AlphaFoldDB" id="A0A7D4Q6S8"/>
<evidence type="ECO:0000313" key="3">
    <source>
        <dbReference type="Proteomes" id="UP000505355"/>
    </source>
</evidence>
<evidence type="ECO:0000256" key="1">
    <source>
        <dbReference type="PROSITE-ProRule" id="PRU00182"/>
    </source>
</evidence>
<dbReference type="KEGG" id="mmab:HQ865_03315"/>
<organism evidence="2 3">
    <name type="scientific">Mucilaginibacter mali</name>
    <dbReference type="NCBI Taxonomy" id="2740462"/>
    <lineage>
        <taxon>Bacteria</taxon>
        <taxon>Pseudomonadati</taxon>
        <taxon>Bacteroidota</taxon>
        <taxon>Sphingobacteriia</taxon>
        <taxon>Sphingobacteriales</taxon>
        <taxon>Sphingobacteriaceae</taxon>
        <taxon>Mucilaginibacter</taxon>
    </lineage>
</organism>
<protein>
    <submittedName>
        <fullName evidence="2">RNA-binding S4 domain-containing protein</fullName>
    </submittedName>
</protein>
<name>A0A7D4Q6S8_9SPHI</name>
<dbReference type="Proteomes" id="UP000505355">
    <property type="component" value="Chromosome"/>
</dbReference>
<dbReference type="EMBL" id="CP054139">
    <property type="protein sequence ID" value="QKJ28825.1"/>
    <property type="molecule type" value="Genomic_DNA"/>
</dbReference>
<evidence type="ECO:0000313" key="2">
    <source>
        <dbReference type="EMBL" id="QKJ28825.1"/>
    </source>
</evidence>
<dbReference type="SUPFAM" id="SSF55174">
    <property type="entry name" value="Alpha-L RNA-binding motif"/>
    <property type="match status" value="1"/>
</dbReference>
<keyword evidence="3" id="KW-1185">Reference proteome</keyword>
<gene>
    <name evidence="2" type="ORF">HQ865_03315</name>
</gene>